<dbReference type="InterPro" id="IPR034122">
    <property type="entry name" value="Retropepsin-like_bacterial"/>
</dbReference>
<accession>A0A426QHS0</accession>
<dbReference type="CDD" id="cd05483">
    <property type="entry name" value="retropepsin_like_bacteria"/>
    <property type="match status" value="1"/>
</dbReference>
<dbReference type="InterPro" id="IPR011969">
    <property type="entry name" value="Clan_AA_Asp_peptidase_C"/>
</dbReference>
<dbReference type="Proteomes" id="UP000287798">
    <property type="component" value="Unassembled WGS sequence"/>
</dbReference>
<keyword evidence="2" id="KW-0378">Hydrolase</keyword>
<sequence>MNPRSPAPPRLGKGMIILAWVLALGLLTWLFNGYLERRHNPNQQVISRSGADGATEIVLKRNDYGHYVTSGEINGRPVRFMIDTGASDVAIPADIADRLGLERGRAVRYQTANGFATGYQTRLDELAIGDLVVHDVRASINPTYRSDDILLGMSVLNQLEFTQRGDRLILRPLPR</sequence>
<dbReference type="OrthoDB" id="185963at2"/>
<dbReference type="InterPro" id="IPR001969">
    <property type="entry name" value="Aspartic_peptidase_AS"/>
</dbReference>
<keyword evidence="1" id="KW-0472">Membrane</keyword>
<keyword evidence="1" id="KW-1133">Transmembrane helix</keyword>
<dbReference type="Gene3D" id="2.40.70.10">
    <property type="entry name" value="Acid Proteases"/>
    <property type="match status" value="1"/>
</dbReference>
<dbReference type="EMBL" id="QZMU01000001">
    <property type="protein sequence ID" value="RRQ21292.1"/>
    <property type="molecule type" value="Genomic_DNA"/>
</dbReference>
<organism evidence="2 3">
    <name type="scientific">Thiohalobacter thiocyanaticus</name>
    <dbReference type="NCBI Taxonomy" id="585455"/>
    <lineage>
        <taxon>Bacteria</taxon>
        <taxon>Pseudomonadati</taxon>
        <taxon>Pseudomonadota</taxon>
        <taxon>Gammaproteobacteria</taxon>
        <taxon>Thiohalobacterales</taxon>
        <taxon>Thiohalobacteraceae</taxon>
        <taxon>Thiohalobacter</taxon>
    </lineage>
</organism>
<proteinExistence type="predicted"/>
<dbReference type="EC" id="3.4.23.-" evidence="2"/>
<evidence type="ECO:0000313" key="3">
    <source>
        <dbReference type="Proteomes" id="UP000287798"/>
    </source>
</evidence>
<dbReference type="Pfam" id="PF13975">
    <property type="entry name" value="gag-asp_proteas"/>
    <property type="match status" value="1"/>
</dbReference>
<keyword evidence="1" id="KW-0812">Transmembrane</keyword>
<evidence type="ECO:0000256" key="1">
    <source>
        <dbReference type="SAM" id="Phobius"/>
    </source>
</evidence>
<keyword evidence="2" id="KW-0645">Protease</keyword>
<comment type="caution">
    <text evidence="2">The sequence shown here is derived from an EMBL/GenBank/DDBJ whole genome shotgun (WGS) entry which is preliminary data.</text>
</comment>
<dbReference type="InterPro" id="IPR021109">
    <property type="entry name" value="Peptidase_aspartic_dom_sf"/>
</dbReference>
<dbReference type="AlphaFoldDB" id="A0A426QHS0"/>
<keyword evidence="3" id="KW-1185">Reference proteome</keyword>
<name>A0A426QHS0_9GAMM</name>
<dbReference type="GO" id="GO:0004190">
    <property type="term" value="F:aspartic-type endopeptidase activity"/>
    <property type="evidence" value="ECO:0007669"/>
    <property type="project" value="InterPro"/>
</dbReference>
<reference evidence="2 3" key="1">
    <citation type="journal article" date="2010" name="Int. J. Syst. Evol. Microbiol.">
        <title>Thiohalobacter thiocyanaticus gen. nov., sp. nov., a moderately halophilic, sulfur-oxidizing gammaproteobacterium from hypersaline lakes, that utilizes thiocyanate.</title>
        <authorList>
            <person name="Sorokin D.Y."/>
            <person name="Kovaleva O.L."/>
            <person name="Tourova T.P."/>
            <person name="Muyzer G."/>
        </authorList>
    </citation>
    <scope>NUCLEOTIDE SEQUENCE [LARGE SCALE GENOMIC DNA]</scope>
    <source>
        <strain evidence="2 3">Hrh1</strain>
    </source>
</reference>
<dbReference type="NCBIfam" id="TIGR02281">
    <property type="entry name" value="clan_AA_DTGA"/>
    <property type="match status" value="1"/>
</dbReference>
<dbReference type="PROSITE" id="PS00141">
    <property type="entry name" value="ASP_PROTEASE"/>
    <property type="match status" value="1"/>
</dbReference>
<dbReference type="GO" id="GO:0006508">
    <property type="term" value="P:proteolysis"/>
    <property type="evidence" value="ECO:0007669"/>
    <property type="project" value="UniProtKB-KW"/>
</dbReference>
<dbReference type="SUPFAM" id="SSF50630">
    <property type="entry name" value="Acid proteases"/>
    <property type="match status" value="1"/>
</dbReference>
<protein>
    <submittedName>
        <fullName evidence="2">TIGR02281 family clan AA aspartic protease</fullName>
        <ecNumber evidence="2">3.4.23.-</ecNumber>
    </submittedName>
</protein>
<evidence type="ECO:0000313" key="2">
    <source>
        <dbReference type="EMBL" id="RRQ21292.1"/>
    </source>
</evidence>
<gene>
    <name evidence="2" type="ORF">D6C00_04570</name>
</gene>
<feature type="transmembrane region" description="Helical" evidence="1">
    <location>
        <begin position="15"/>
        <end position="35"/>
    </location>
</feature>